<dbReference type="AlphaFoldDB" id="A0A918TTI4"/>
<evidence type="ECO:0000313" key="4">
    <source>
        <dbReference type="Proteomes" id="UP000644507"/>
    </source>
</evidence>
<reference evidence="3" key="2">
    <citation type="submission" date="2020-09" db="EMBL/GenBank/DDBJ databases">
        <authorList>
            <person name="Sun Q."/>
            <person name="Kim S."/>
        </authorList>
    </citation>
    <scope>NUCLEOTIDE SEQUENCE</scope>
    <source>
        <strain evidence="3">KCTC 12988</strain>
    </source>
</reference>
<dbReference type="Pfam" id="PF03372">
    <property type="entry name" value="Exo_endo_phos"/>
    <property type="match status" value="1"/>
</dbReference>
<feature type="transmembrane region" description="Helical" evidence="1">
    <location>
        <begin position="34"/>
        <end position="60"/>
    </location>
</feature>
<keyword evidence="1" id="KW-0812">Transmembrane</keyword>
<sequence>MNKTRHPVGLVLVLLSLVLNFISVVLYVQQPDTFAAFTVLPIWLWGALGLLFSLASYFLFRSPLSLFTSTMWFLVILVLSDEAPGLVRFGQTTPEDGRAAPYLNRQPLRVITCNWSSDSRPIGPAIAPWEPDIVFIQEMPHPYLIKQLADTLYGNTGDYRYDENHACGVVLRGRIKKALLEPQYRSQYLTARLPNGNLIELANIHLQPASTNLSLWSPSCWKEHRQNRMRRRSELQFALAFLNEYTPFPNRPTLIAGDFNAPATDGASDVLARDFTDTFEAVGTGWGNTYHRRFPLLRLDQIHASHHFLPLRSRAVTIEESEHRMVVSDLLLE</sequence>
<dbReference type="RefSeq" id="WP_189571023.1">
    <property type="nucleotide sequence ID" value="NZ_BMXI01000012.1"/>
</dbReference>
<dbReference type="Gene3D" id="3.60.10.10">
    <property type="entry name" value="Endonuclease/exonuclease/phosphatase"/>
    <property type="match status" value="1"/>
</dbReference>
<keyword evidence="1" id="KW-0472">Membrane</keyword>
<organism evidence="3 4">
    <name type="scientific">Roseibacillus persicicus</name>
    <dbReference type="NCBI Taxonomy" id="454148"/>
    <lineage>
        <taxon>Bacteria</taxon>
        <taxon>Pseudomonadati</taxon>
        <taxon>Verrucomicrobiota</taxon>
        <taxon>Verrucomicrobiia</taxon>
        <taxon>Verrucomicrobiales</taxon>
        <taxon>Verrucomicrobiaceae</taxon>
        <taxon>Roseibacillus</taxon>
    </lineage>
</organism>
<protein>
    <recommendedName>
        <fullName evidence="2">Endonuclease/exonuclease/phosphatase domain-containing protein</fullName>
    </recommendedName>
</protein>
<evidence type="ECO:0000256" key="1">
    <source>
        <dbReference type="SAM" id="Phobius"/>
    </source>
</evidence>
<feature type="transmembrane region" description="Helical" evidence="1">
    <location>
        <begin position="7"/>
        <end position="28"/>
    </location>
</feature>
<reference evidence="3" key="1">
    <citation type="journal article" date="2014" name="Int. J. Syst. Evol. Microbiol.">
        <title>Complete genome sequence of Corynebacterium casei LMG S-19264T (=DSM 44701T), isolated from a smear-ripened cheese.</title>
        <authorList>
            <consortium name="US DOE Joint Genome Institute (JGI-PGF)"/>
            <person name="Walter F."/>
            <person name="Albersmeier A."/>
            <person name="Kalinowski J."/>
            <person name="Ruckert C."/>
        </authorList>
    </citation>
    <scope>NUCLEOTIDE SEQUENCE</scope>
    <source>
        <strain evidence="3">KCTC 12988</strain>
    </source>
</reference>
<gene>
    <name evidence="3" type="ORF">GCM10007100_28160</name>
</gene>
<evidence type="ECO:0000259" key="2">
    <source>
        <dbReference type="Pfam" id="PF03372"/>
    </source>
</evidence>
<dbReference type="EMBL" id="BMXI01000012">
    <property type="protein sequence ID" value="GHC59377.1"/>
    <property type="molecule type" value="Genomic_DNA"/>
</dbReference>
<name>A0A918TTI4_9BACT</name>
<keyword evidence="1" id="KW-1133">Transmembrane helix</keyword>
<dbReference type="Proteomes" id="UP000644507">
    <property type="component" value="Unassembled WGS sequence"/>
</dbReference>
<dbReference type="SUPFAM" id="SSF56219">
    <property type="entry name" value="DNase I-like"/>
    <property type="match status" value="1"/>
</dbReference>
<comment type="caution">
    <text evidence="3">The sequence shown here is derived from an EMBL/GenBank/DDBJ whole genome shotgun (WGS) entry which is preliminary data.</text>
</comment>
<dbReference type="InterPro" id="IPR005135">
    <property type="entry name" value="Endo/exonuclease/phosphatase"/>
</dbReference>
<evidence type="ECO:0000313" key="3">
    <source>
        <dbReference type="EMBL" id="GHC59377.1"/>
    </source>
</evidence>
<dbReference type="InterPro" id="IPR036691">
    <property type="entry name" value="Endo/exonu/phosph_ase_sf"/>
</dbReference>
<keyword evidence="4" id="KW-1185">Reference proteome</keyword>
<accession>A0A918TTI4</accession>
<feature type="domain" description="Endonuclease/exonuclease/phosphatase" evidence="2">
    <location>
        <begin position="122"/>
        <end position="321"/>
    </location>
</feature>
<dbReference type="GO" id="GO:0003824">
    <property type="term" value="F:catalytic activity"/>
    <property type="evidence" value="ECO:0007669"/>
    <property type="project" value="InterPro"/>
</dbReference>
<proteinExistence type="predicted"/>